<protein>
    <recommendedName>
        <fullName evidence="10">SET domain-containing protein</fullName>
    </recommendedName>
</protein>
<dbReference type="InterPro" id="IPR046341">
    <property type="entry name" value="SET_dom_sf"/>
</dbReference>
<dbReference type="SMART" id="SM00317">
    <property type="entry name" value="SET"/>
    <property type="match status" value="1"/>
</dbReference>
<dbReference type="InterPro" id="IPR043017">
    <property type="entry name" value="WIYLD_dom_sf"/>
</dbReference>
<evidence type="ECO:0000256" key="9">
    <source>
        <dbReference type="SAM" id="MobiDB-lite"/>
    </source>
</evidence>
<dbReference type="SMART" id="SM00468">
    <property type="entry name" value="PreSET"/>
    <property type="match status" value="1"/>
</dbReference>
<evidence type="ECO:0000313" key="12">
    <source>
        <dbReference type="Proteomes" id="UP000712600"/>
    </source>
</evidence>
<comment type="subcellular location">
    <subcellularLocation>
        <location evidence="2">Chromosome</location>
    </subcellularLocation>
    <subcellularLocation>
        <location evidence="1">Nucleus</location>
    </subcellularLocation>
</comment>
<evidence type="ECO:0000256" key="3">
    <source>
        <dbReference type="ARBA" id="ARBA00022454"/>
    </source>
</evidence>
<dbReference type="CDD" id="cd10538">
    <property type="entry name" value="SET_SETDB-like"/>
    <property type="match status" value="1"/>
</dbReference>
<feature type="region of interest" description="Disordered" evidence="9">
    <location>
        <begin position="1"/>
        <end position="169"/>
    </location>
</feature>
<dbReference type="Pfam" id="PF00856">
    <property type="entry name" value="SET"/>
    <property type="match status" value="1"/>
</dbReference>
<keyword evidence="7" id="KW-0156">Chromatin regulator</keyword>
<evidence type="ECO:0000256" key="6">
    <source>
        <dbReference type="ARBA" id="ARBA00022833"/>
    </source>
</evidence>
<gene>
    <name evidence="11" type="ORF">F2Q69_00023461</name>
</gene>
<dbReference type="GO" id="GO:0005694">
    <property type="term" value="C:chromosome"/>
    <property type="evidence" value="ECO:0007669"/>
    <property type="project" value="UniProtKB-SubCell"/>
</dbReference>
<dbReference type="PROSITE" id="PS51580">
    <property type="entry name" value="SAM_MT43_3"/>
    <property type="match status" value="1"/>
</dbReference>
<dbReference type="InterPro" id="IPR001214">
    <property type="entry name" value="SET_dom"/>
</dbReference>
<feature type="compositionally biased region" description="Basic and acidic residues" evidence="9">
    <location>
        <begin position="389"/>
        <end position="398"/>
    </location>
</feature>
<dbReference type="GO" id="GO:0042054">
    <property type="term" value="F:histone methyltransferase activity"/>
    <property type="evidence" value="ECO:0007669"/>
    <property type="project" value="InterPro"/>
</dbReference>
<keyword evidence="6" id="KW-0862">Zinc</keyword>
<feature type="compositionally biased region" description="Basic and acidic residues" evidence="9">
    <location>
        <begin position="323"/>
        <end position="334"/>
    </location>
</feature>
<keyword evidence="8" id="KW-0539">Nucleus</keyword>
<feature type="compositionally biased region" description="Basic and acidic residues" evidence="9">
    <location>
        <begin position="66"/>
        <end position="110"/>
    </location>
</feature>
<dbReference type="InterPro" id="IPR025776">
    <property type="entry name" value="SUVR4/1/2"/>
</dbReference>
<dbReference type="PANTHER" id="PTHR46450">
    <property type="entry name" value="INACTIVE HISTONE-LYSINE N-METHYLTRANSFERASE SUVR1-RELATED"/>
    <property type="match status" value="1"/>
</dbReference>
<proteinExistence type="predicted"/>
<feature type="compositionally biased region" description="Basic residues" evidence="9">
    <location>
        <begin position="18"/>
        <end position="28"/>
    </location>
</feature>
<sequence length="916" mass="102305">MKNRVEETAERDDDGAAKHGHRQPHRYIRSAYLHKPTPVTLARARQATGRSTPTRKQHSEALTASEESRWSTETPRQDHKTNYEHHTSNEDRNRADLVDPPLEQREESASYHHAPSPPRYGKQTTTTRSSRDYVTGEALLPGLNSSRLERRERNTGPAHQEGNQNKGVGISTVVIRNRKSESPRFSSTSKWRSTCRTVLACSHAPTQYSAADADIGSPALSLDFVGHDSTATQSKPLDSFELSLNPNPHHSLSFVSIKTMAPNTHVKRAFKAMNDLGITDAQVKPVLKNLLTLYDKNWELIAEDNYRALADAIFDSQESQTTEEVKGKEKKGDEAESSAAEVDRGKKKALESLEEDEDELEPPLKRLRRRGEGVSASASNNPDLGSPNLEEHTTHDEDTTISLPFHPQPTENNADAETNGHGETVNTVRAEDPRTSTTIERYSEQRLATTLEESSTLELASSETGEVKINLSFAPATGGSNLRVPTMEELRRAMEDKCLRSYKILDRNFSVGRFMGDIVSCFLELSKNAASHSPETLPFLTTNIGVLKKPAANQPPENLPTNVEEKGESMGLVVVPECQISADDFRLISSINDVTLGKETLEIPWVNEFNSKVPPPFRYIPQSYVYLDAAVKFSVGNIRDDQRCSSCCGDCLAPSVACSCATALSVFTSYTKDGLLQNDFLEECVSEARDPQKHVLQFCKECPLEKAKNIEILESCKGHLKRKAIKECWINCGCINKCGNRVVQHGIHNKLQVFFTPNGRGWGLRTLQKLPKGAFVCEFAGEILTISELIKRSSEKLTFPVILDAHWGSEKASGVDKALCLDGMHYGNISRFINHRCSDANLIDIPVHVENMDFNYYHLAFFTTRDIEALEELTWDYGVEFNDHVYPTLPFHCQCGSEFCRNVKRISKSKKAKKRA</sequence>
<dbReference type="FunFam" id="2.170.270.10:FF:000046">
    <property type="entry name" value="SET-domain containing protein lysine methyltransferase family protein"/>
    <property type="match status" value="1"/>
</dbReference>
<feature type="compositionally biased region" description="Basic and acidic residues" evidence="9">
    <location>
        <begin position="341"/>
        <end position="351"/>
    </location>
</feature>
<dbReference type="PANTHER" id="PTHR46450:SF1">
    <property type="entry name" value="INACTIVE HISTONE-LYSINE N-METHYLTRANSFERASE SUVR1-RELATED"/>
    <property type="match status" value="1"/>
</dbReference>
<comment type="caution">
    <text evidence="11">The sequence shown here is derived from an EMBL/GenBank/DDBJ whole genome shotgun (WGS) entry which is preliminary data.</text>
</comment>
<dbReference type="SUPFAM" id="SSF82199">
    <property type="entry name" value="SET domain"/>
    <property type="match status" value="1"/>
</dbReference>
<keyword evidence="5" id="KW-0479">Metal-binding</keyword>
<feature type="domain" description="SET" evidence="10">
    <location>
        <begin position="749"/>
        <end position="878"/>
    </location>
</feature>
<dbReference type="Gene3D" id="1.10.8.850">
    <property type="entry name" value="Histone-lysine N methyltransferase , C-terminal domain-like"/>
    <property type="match status" value="1"/>
</dbReference>
<evidence type="ECO:0000256" key="8">
    <source>
        <dbReference type="ARBA" id="ARBA00023242"/>
    </source>
</evidence>
<evidence type="ECO:0000313" key="11">
    <source>
        <dbReference type="EMBL" id="KAF3540062.1"/>
    </source>
</evidence>
<keyword evidence="4" id="KW-0808">Transferase</keyword>
<dbReference type="InterPro" id="IPR018848">
    <property type="entry name" value="WIYLD_domain"/>
</dbReference>
<accession>A0A8S9QJY8</accession>
<feature type="region of interest" description="Disordered" evidence="9">
    <location>
        <begin position="318"/>
        <end position="423"/>
    </location>
</feature>
<dbReference type="Proteomes" id="UP000712600">
    <property type="component" value="Unassembled WGS sequence"/>
</dbReference>
<dbReference type="GO" id="GO:0008270">
    <property type="term" value="F:zinc ion binding"/>
    <property type="evidence" value="ECO:0007669"/>
    <property type="project" value="InterPro"/>
</dbReference>
<dbReference type="GO" id="GO:0005634">
    <property type="term" value="C:nucleus"/>
    <property type="evidence" value="ECO:0007669"/>
    <property type="project" value="UniProtKB-SubCell"/>
</dbReference>
<evidence type="ECO:0000256" key="5">
    <source>
        <dbReference type="ARBA" id="ARBA00022723"/>
    </source>
</evidence>
<feature type="compositionally biased region" description="Acidic residues" evidence="9">
    <location>
        <begin position="352"/>
        <end position="361"/>
    </location>
</feature>
<evidence type="ECO:0000256" key="1">
    <source>
        <dbReference type="ARBA" id="ARBA00004123"/>
    </source>
</evidence>
<name>A0A8S9QJY8_BRACR</name>
<dbReference type="Gene3D" id="2.170.270.10">
    <property type="entry name" value="SET domain"/>
    <property type="match status" value="1"/>
</dbReference>
<dbReference type="InterPro" id="IPR007728">
    <property type="entry name" value="Pre-SET_dom"/>
</dbReference>
<evidence type="ECO:0000256" key="7">
    <source>
        <dbReference type="ARBA" id="ARBA00022853"/>
    </source>
</evidence>
<dbReference type="Pfam" id="PF10440">
    <property type="entry name" value="WIYLD"/>
    <property type="match status" value="1"/>
</dbReference>
<evidence type="ECO:0000259" key="10">
    <source>
        <dbReference type="PROSITE" id="PS50280"/>
    </source>
</evidence>
<dbReference type="PROSITE" id="PS50280">
    <property type="entry name" value="SET"/>
    <property type="match status" value="1"/>
</dbReference>
<reference evidence="11" key="1">
    <citation type="submission" date="2019-12" db="EMBL/GenBank/DDBJ databases">
        <title>Genome sequencing and annotation of Brassica cretica.</title>
        <authorList>
            <person name="Studholme D.J."/>
            <person name="Sarris P."/>
        </authorList>
    </citation>
    <scope>NUCLEOTIDE SEQUENCE</scope>
    <source>
        <strain evidence="11">PFS-109/04</strain>
        <tissue evidence="11">Leaf</tissue>
    </source>
</reference>
<dbReference type="AlphaFoldDB" id="A0A8S9QJY8"/>
<evidence type="ECO:0000256" key="2">
    <source>
        <dbReference type="ARBA" id="ARBA00004286"/>
    </source>
</evidence>
<organism evidence="11 12">
    <name type="scientific">Brassica cretica</name>
    <name type="common">Mustard</name>
    <dbReference type="NCBI Taxonomy" id="69181"/>
    <lineage>
        <taxon>Eukaryota</taxon>
        <taxon>Viridiplantae</taxon>
        <taxon>Streptophyta</taxon>
        <taxon>Embryophyta</taxon>
        <taxon>Tracheophyta</taxon>
        <taxon>Spermatophyta</taxon>
        <taxon>Magnoliopsida</taxon>
        <taxon>eudicotyledons</taxon>
        <taxon>Gunneridae</taxon>
        <taxon>Pentapetalae</taxon>
        <taxon>rosids</taxon>
        <taxon>malvids</taxon>
        <taxon>Brassicales</taxon>
        <taxon>Brassicaceae</taxon>
        <taxon>Brassiceae</taxon>
        <taxon>Brassica</taxon>
    </lineage>
</organism>
<dbReference type="EMBL" id="QGKX02001290">
    <property type="protein sequence ID" value="KAF3540062.1"/>
    <property type="molecule type" value="Genomic_DNA"/>
</dbReference>
<keyword evidence="3" id="KW-0158">Chromosome</keyword>
<evidence type="ECO:0000256" key="4">
    <source>
        <dbReference type="ARBA" id="ARBA00022679"/>
    </source>
</evidence>